<reference evidence="1" key="1">
    <citation type="submission" date="2013-12" db="EMBL/GenBank/DDBJ databases">
        <title>The Genome Sequence of Aphanomyces invadans NJM9701.</title>
        <authorList>
            <consortium name="The Broad Institute Genomics Platform"/>
            <person name="Russ C."/>
            <person name="Tyler B."/>
            <person name="van West P."/>
            <person name="Dieguez-Uribeondo J."/>
            <person name="Young S.K."/>
            <person name="Zeng Q."/>
            <person name="Gargeya S."/>
            <person name="Fitzgerald M."/>
            <person name="Abouelleil A."/>
            <person name="Alvarado L."/>
            <person name="Chapman S.B."/>
            <person name="Gainer-Dewar J."/>
            <person name="Goldberg J."/>
            <person name="Griggs A."/>
            <person name="Gujja S."/>
            <person name="Hansen M."/>
            <person name="Howarth C."/>
            <person name="Imamovic A."/>
            <person name="Ireland A."/>
            <person name="Larimer J."/>
            <person name="McCowan C."/>
            <person name="Murphy C."/>
            <person name="Pearson M."/>
            <person name="Poon T.W."/>
            <person name="Priest M."/>
            <person name="Roberts A."/>
            <person name="Saif S."/>
            <person name="Shea T."/>
            <person name="Sykes S."/>
            <person name="Wortman J."/>
            <person name="Nusbaum C."/>
            <person name="Birren B."/>
        </authorList>
    </citation>
    <scope>NUCLEOTIDE SEQUENCE [LARGE SCALE GENOMIC DNA]</scope>
    <source>
        <strain evidence="1">NJM9701</strain>
    </source>
</reference>
<sequence length="140" mass="15691">MGHRAVSTKVAVPPILGGVMSRGFLDTRFQHVQAFFTLGTADDFTNLRDKHVASRDSLVVFVQAHVERLDLLGVVVQHDGLLVDLLRDESLVLAAEVVAPLWLDLKLALLKVLRLVDQFDGVRVRQADKRRSDRRLETVD</sequence>
<evidence type="ECO:0000313" key="1">
    <source>
        <dbReference type="EMBL" id="ETW02175.1"/>
    </source>
</evidence>
<dbReference type="VEuPathDB" id="FungiDB:H310_05743"/>
<dbReference type="GeneID" id="20082793"/>
<protein>
    <submittedName>
        <fullName evidence="1">Uncharacterized protein</fullName>
    </submittedName>
</protein>
<accession>A0A024U7H5</accession>
<dbReference type="AlphaFoldDB" id="A0A024U7H5"/>
<name>A0A024U7H5_9STRA</name>
<dbReference type="RefSeq" id="XP_008868780.1">
    <property type="nucleotide sequence ID" value="XM_008870558.1"/>
</dbReference>
<gene>
    <name evidence="1" type="ORF">H310_05743</name>
</gene>
<dbReference type="EMBL" id="KI913961">
    <property type="protein sequence ID" value="ETW02175.1"/>
    <property type="molecule type" value="Genomic_DNA"/>
</dbReference>
<proteinExistence type="predicted"/>
<organism evidence="1">
    <name type="scientific">Aphanomyces invadans</name>
    <dbReference type="NCBI Taxonomy" id="157072"/>
    <lineage>
        <taxon>Eukaryota</taxon>
        <taxon>Sar</taxon>
        <taxon>Stramenopiles</taxon>
        <taxon>Oomycota</taxon>
        <taxon>Saprolegniomycetes</taxon>
        <taxon>Saprolegniales</taxon>
        <taxon>Verrucalvaceae</taxon>
        <taxon>Aphanomyces</taxon>
    </lineage>
</organism>